<dbReference type="RefSeq" id="WP_083586539.1">
    <property type="nucleotide sequence ID" value="NZ_FRXN01000008.1"/>
</dbReference>
<dbReference type="PROSITE" id="PS51352">
    <property type="entry name" value="THIOREDOXIN_2"/>
    <property type="match status" value="1"/>
</dbReference>
<name>A0A1M7ZKM2_9BACT</name>
<dbReference type="AlphaFoldDB" id="A0A1M7ZKM2"/>
<keyword evidence="4" id="KW-1185">Reference proteome</keyword>
<feature type="domain" description="Thioredoxin" evidence="2">
    <location>
        <begin position="574"/>
        <end position="727"/>
    </location>
</feature>
<keyword evidence="1" id="KW-0812">Transmembrane</keyword>
<accession>A0A1M7ZKM2</accession>
<proteinExistence type="predicted"/>
<dbReference type="InterPro" id="IPR012336">
    <property type="entry name" value="Thioredoxin-like_fold"/>
</dbReference>
<evidence type="ECO:0000313" key="3">
    <source>
        <dbReference type="EMBL" id="SHO65369.1"/>
    </source>
</evidence>
<dbReference type="PANTHER" id="PTHR42852">
    <property type="entry name" value="THIOL:DISULFIDE INTERCHANGE PROTEIN DSBE"/>
    <property type="match status" value="1"/>
</dbReference>
<evidence type="ECO:0000256" key="1">
    <source>
        <dbReference type="SAM" id="Phobius"/>
    </source>
</evidence>
<dbReference type="InterPro" id="IPR036249">
    <property type="entry name" value="Thioredoxin-like_sf"/>
</dbReference>
<keyword evidence="1" id="KW-1133">Transmembrane helix</keyword>
<dbReference type="STRING" id="1073327.SAMN04488108_4030"/>
<protein>
    <submittedName>
        <fullName evidence="3">Thioredoxin-like</fullName>
    </submittedName>
</protein>
<feature type="transmembrane region" description="Helical" evidence="1">
    <location>
        <begin position="145"/>
        <end position="166"/>
    </location>
</feature>
<evidence type="ECO:0000259" key="2">
    <source>
        <dbReference type="PROSITE" id="PS51352"/>
    </source>
</evidence>
<sequence length="731" mass="84147">MKKIIHTCFPAKLCPFPNRSSLPLPRIISYLPANIGVSHRPLAPISQEQSDYSISLRIADLFRQPQADIFHRRSRYISQSNRLPISITEGSNISAKKELYLSRFIGIISPAAGWPISQTEGLPISQDKVLHISQTEGLYISIKRFFQYILATFFLFLFLFGAPTIVNSQVADSPGTSNFPQLTKMSLRSGETRSTLLGNQFFDDSISLSQGSLDSPVSGEVLIYGELINPDSLGPLYFTWTPYFFSEDAPFLEEEAIVNLEKGEFYDGVSDYRIRKFSQRLELFDRPGYFSLTIGERILLEDFLMFPGDSLKINMDLYHSTLVFAGPDADFYEAQYALYREKLRDDFDTPMLMFGSKSSPRFQSVEKEGLIEKYESQFGSHFQMLELGKEAMDHFFDDLENTEDELALRLEVLDFYRDKIGEERYELLLTETVGKLYGGKLASFRKFHYPEVFARFSVEEQAVYFDRVLAIIDELKIWDQKQEGEFHSAAQLVSSGYLNLALEETMLRALLKKGSFQGQVREDYSGELADRLLSGYLSEYLSDIPNAEKVINAYLKDTETAPWRDRLLNLKHAYVPGEMVIPIELESLQGELYDENLFQGKPTLVYFYFSSCAHSADFFDQILYPLYQQTQNLDYQLIAISIDEDLDLWKSRIDKYSDPSIPNFIIRGEEKKKWRSYYEINAFPKTMLIDAEGKIQSFNLRTGFTTLEGIKNNFESFFKEKVQQTQTQAKL</sequence>
<dbReference type="Proteomes" id="UP000184609">
    <property type="component" value="Unassembled WGS sequence"/>
</dbReference>
<dbReference type="CDD" id="cd02966">
    <property type="entry name" value="TlpA_like_family"/>
    <property type="match status" value="1"/>
</dbReference>
<dbReference type="SUPFAM" id="SSF52833">
    <property type="entry name" value="Thioredoxin-like"/>
    <property type="match status" value="1"/>
</dbReference>
<reference evidence="4" key="1">
    <citation type="submission" date="2016-12" db="EMBL/GenBank/DDBJ databases">
        <authorList>
            <person name="Varghese N."/>
            <person name="Submissions S."/>
        </authorList>
    </citation>
    <scope>NUCLEOTIDE SEQUENCE [LARGE SCALE GENOMIC DNA]</scope>
    <source>
        <strain evidence="4">DSM 25035</strain>
    </source>
</reference>
<organism evidence="3 4">
    <name type="scientific">Algoriphagus zhangzhouensis</name>
    <dbReference type="NCBI Taxonomy" id="1073327"/>
    <lineage>
        <taxon>Bacteria</taxon>
        <taxon>Pseudomonadati</taxon>
        <taxon>Bacteroidota</taxon>
        <taxon>Cytophagia</taxon>
        <taxon>Cytophagales</taxon>
        <taxon>Cyclobacteriaceae</taxon>
        <taxon>Algoriphagus</taxon>
    </lineage>
</organism>
<dbReference type="InterPro" id="IPR013766">
    <property type="entry name" value="Thioredoxin_domain"/>
</dbReference>
<dbReference type="Gene3D" id="3.40.30.10">
    <property type="entry name" value="Glutaredoxin"/>
    <property type="match status" value="1"/>
</dbReference>
<dbReference type="OrthoDB" id="9815205at2"/>
<evidence type="ECO:0000313" key="4">
    <source>
        <dbReference type="Proteomes" id="UP000184609"/>
    </source>
</evidence>
<dbReference type="EMBL" id="FRXN01000008">
    <property type="protein sequence ID" value="SHO65369.1"/>
    <property type="molecule type" value="Genomic_DNA"/>
</dbReference>
<keyword evidence="1" id="KW-0472">Membrane</keyword>
<dbReference type="PANTHER" id="PTHR42852:SF13">
    <property type="entry name" value="PROTEIN DIPZ"/>
    <property type="match status" value="1"/>
</dbReference>
<gene>
    <name evidence="3" type="ORF">SAMN04488108_4030</name>
</gene>
<dbReference type="Pfam" id="PF13905">
    <property type="entry name" value="Thioredoxin_8"/>
    <property type="match status" value="1"/>
</dbReference>
<dbReference type="InterPro" id="IPR050553">
    <property type="entry name" value="Thioredoxin_ResA/DsbE_sf"/>
</dbReference>